<feature type="region of interest" description="Disordered" evidence="1">
    <location>
        <begin position="31"/>
        <end position="50"/>
    </location>
</feature>
<sequence length="235" mass="25718">MTKAGLDGKSTYKVSKREEVEGLFKIKSEDKDFAPSSIPPKPYSVKAGISGSRSEEIEASLKIKSEDAVLPPPGFPPNFNRVKAEILGIKDKDTVGKFFLDESNRISLPQDDAPRKNTLASANAETKAFFHGHGSSERSKRKRMESLSGNKSDKDAHVPPPPSFSPKHTRVEAGDSGVKDNETRVVVNNRTKGHDKSCSQTKNEAPGMGLEERICIIEKLCDWLKAGNCHLAEIS</sequence>
<evidence type="ECO:0000313" key="2">
    <source>
        <dbReference type="EMBL" id="KAL2496690.1"/>
    </source>
</evidence>
<reference evidence="4" key="2">
    <citation type="submission" date="2024-07" db="EMBL/GenBank/DDBJ databases">
        <title>Two chromosome-level genome assemblies of Korean endemic species Abeliophyllum distichum and Forsythia ovata (Oleaceae).</title>
        <authorList>
            <person name="Jang H."/>
        </authorList>
    </citation>
    <scope>NUCLEOTIDE SEQUENCE [LARGE SCALE GENOMIC DNA]</scope>
</reference>
<dbReference type="EMBL" id="JBFOLJ010000011">
    <property type="protein sequence ID" value="KAL2496706.1"/>
    <property type="molecule type" value="Genomic_DNA"/>
</dbReference>
<protein>
    <submittedName>
        <fullName evidence="2">Uncharacterized protein</fullName>
    </submittedName>
</protein>
<reference evidence="2" key="1">
    <citation type="submission" date="2024-07" db="EMBL/GenBank/DDBJ databases">
        <title>Two chromosome-level genome assemblies of Korean endemic species Abeliophyllum distichum and Forsythia ovata (Oleaceae).</title>
        <authorList>
            <person name="Mun J.H."/>
        </authorList>
    </citation>
    <scope>NUCLEOTIDE SEQUENCE</scope>
    <source>
        <strain evidence="2">KNKB202402200001</strain>
        <tissue evidence="2">Leaf</tissue>
    </source>
</reference>
<gene>
    <name evidence="2" type="ORF">Fot_40447</name>
    <name evidence="3" type="ORF">Fot_40463</name>
</gene>
<accession>A0ABD1S7J5</accession>
<feature type="compositionally biased region" description="Basic and acidic residues" evidence="1">
    <location>
        <begin position="169"/>
        <end position="183"/>
    </location>
</feature>
<proteinExistence type="predicted"/>
<feature type="region of interest" description="Disordered" evidence="1">
    <location>
        <begin position="102"/>
        <end position="205"/>
    </location>
</feature>
<name>A0ABD1S7J5_9LAMI</name>
<dbReference type="EMBL" id="JBFOLJ010000011">
    <property type="protein sequence ID" value="KAL2496690.1"/>
    <property type="molecule type" value="Genomic_DNA"/>
</dbReference>
<dbReference type="AlphaFoldDB" id="A0ABD1S7J5"/>
<evidence type="ECO:0000256" key="1">
    <source>
        <dbReference type="SAM" id="MobiDB-lite"/>
    </source>
</evidence>
<comment type="caution">
    <text evidence="2">The sequence shown here is derived from an EMBL/GenBank/DDBJ whole genome shotgun (WGS) entry which is preliminary data.</text>
</comment>
<organism evidence="2 4">
    <name type="scientific">Forsythia ovata</name>
    <dbReference type="NCBI Taxonomy" id="205694"/>
    <lineage>
        <taxon>Eukaryota</taxon>
        <taxon>Viridiplantae</taxon>
        <taxon>Streptophyta</taxon>
        <taxon>Embryophyta</taxon>
        <taxon>Tracheophyta</taxon>
        <taxon>Spermatophyta</taxon>
        <taxon>Magnoliopsida</taxon>
        <taxon>eudicotyledons</taxon>
        <taxon>Gunneridae</taxon>
        <taxon>Pentapetalae</taxon>
        <taxon>asterids</taxon>
        <taxon>lamiids</taxon>
        <taxon>Lamiales</taxon>
        <taxon>Oleaceae</taxon>
        <taxon>Forsythieae</taxon>
        <taxon>Forsythia</taxon>
    </lineage>
</organism>
<keyword evidence="4" id="KW-1185">Reference proteome</keyword>
<evidence type="ECO:0000313" key="3">
    <source>
        <dbReference type="EMBL" id="KAL2496706.1"/>
    </source>
</evidence>
<dbReference type="Proteomes" id="UP001604277">
    <property type="component" value="Unassembled WGS sequence"/>
</dbReference>
<evidence type="ECO:0000313" key="4">
    <source>
        <dbReference type="Proteomes" id="UP001604277"/>
    </source>
</evidence>